<proteinExistence type="predicted"/>
<evidence type="ECO:0000313" key="1">
    <source>
        <dbReference type="EMBL" id="ORX56061.1"/>
    </source>
</evidence>
<organism evidence="1 2">
    <name type="scientific">Piromyces finnis</name>
    <dbReference type="NCBI Taxonomy" id="1754191"/>
    <lineage>
        <taxon>Eukaryota</taxon>
        <taxon>Fungi</taxon>
        <taxon>Fungi incertae sedis</taxon>
        <taxon>Chytridiomycota</taxon>
        <taxon>Chytridiomycota incertae sedis</taxon>
        <taxon>Neocallimastigomycetes</taxon>
        <taxon>Neocallimastigales</taxon>
        <taxon>Neocallimastigaceae</taxon>
        <taxon>Piromyces</taxon>
    </lineage>
</organism>
<reference evidence="1 2" key="2">
    <citation type="submission" date="2016-08" db="EMBL/GenBank/DDBJ databases">
        <title>Pervasive Adenine N6-methylation of Active Genes in Fungi.</title>
        <authorList>
            <consortium name="DOE Joint Genome Institute"/>
            <person name="Mondo S.J."/>
            <person name="Dannebaum R.O."/>
            <person name="Kuo R.C."/>
            <person name="Labutti K."/>
            <person name="Haridas S."/>
            <person name="Kuo A."/>
            <person name="Salamov A."/>
            <person name="Ahrendt S.R."/>
            <person name="Lipzen A."/>
            <person name="Sullivan W."/>
            <person name="Andreopoulos W.B."/>
            <person name="Clum A."/>
            <person name="Lindquist E."/>
            <person name="Daum C."/>
            <person name="Ramamoorthy G.K."/>
            <person name="Gryganskyi A."/>
            <person name="Culley D."/>
            <person name="Magnuson J.K."/>
            <person name="James T.Y."/>
            <person name="O'Malley M.A."/>
            <person name="Stajich J.E."/>
            <person name="Spatafora J.W."/>
            <person name="Visel A."/>
            <person name="Grigoriev I.V."/>
        </authorList>
    </citation>
    <scope>NUCLEOTIDE SEQUENCE [LARGE SCALE GENOMIC DNA]</scope>
    <source>
        <strain evidence="2">finn</strain>
    </source>
</reference>
<keyword evidence="2" id="KW-1185">Reference proteome</keyword>
<evidence type="ECO:0000313" key="2">
    <source>
        <dbReference type="Proteomes" id="UP000193719"/>
    </source>
</evidence>
<dbReference type="AlphaFoldDB" id="A0A1Y1VHX2"/>
<protein>
    <submittedName>
        <fullName evidence="1">Uncharacterized protein</fullName>
    </submittedName>
</protein>
<reference evidence="1 2" key="1">
    <citation type="submission" date="2016-08" db="EMBL/GenBank/DDBJ databases">
        <title>Genomes of anaerobic fungi encode conserved fungal cellulosomes for biomass hydrolysis.</title>
        <authorList>
            <consortium name="DOE Joint Genome Institute"/>
            <person name="Haitjema C.H."/>
            <person name="Gilmore S.P."/>
            <person name="Henske J.K."/>
            <person name="Solomon K.V."/>
            <person name="De Groot R."/>
            <person name="Kuo A."/>
            <person name="Mondo S.J."/>
            <person name="Salamov A.A."/>
            <person name="Labutti K."/>
            <person name="Zhao Z."/>
            <person name="Chiniquy J."/>
            <person name="Barry K."/>
            <person name="Brewer H.M."/>
            <person name="Purvine S.O."/>
            <person name="Wright A.T."/>
            <person name="Boxma B."/>
            <person name="Van Alen T."/>
            <person name="Hackstein J.H."/>
            <person name="Baker S.E."/>
            <person name="Grigoriev I.V."/>
            <person name="O'Malley M.A."/>
        </authorList>
    </citation>
    <scope>NUCLEOTIDE SEQUENCE [LARGE SCALE GENOMIC DNA]</scope>
    <source>
        <strain evidence="2">finn</strain>
    </source>
</reference>
<dbReference type="EMBL" id="MCFH01000008">
    <property type="protein sequence ID" value="ORX56061.1"/>
    <property type="molecule type" value="Genomic_DNA"/>
</dbReference>
<accession>A0A1Y1VHX2</accession>
<name>A0A1Y1VHX2_9FUNG</name>
<comment type="caution">
    <text evidence="1">The sequence shown here is derived from an EMBL/GenBank/DDBJ whole genome shotgun (WGS) entry which is preliminary data.</text>
</comment>
<gene>
    <name evidence="1" type="ORF">BCR36DRAFT_346632</name>
</gene>
<dbReference type="OrthoDB" id="2121345at2759"/>
<sequence>MENFYIINKAGKVLLSKNISGKKLDENLFLGFSSSTSNFCQSLFEENIKEVITSDSKILFREVGNYLFVLHSSLNIGSYVLKTIIKDIEELCEFIFGKSSEWNNSFTDFNGIQDILCNQMLELSPTIIVKGIKKISIEENVQERLDKLLSVFENQDGICSNSSLIILGESILHSRFSLHESRMILQYYKARPISTQKFLYIPVYLQENWCNLYFVKMQSYIFVFKSFIDKPFSIFKQSVEEFRISLIQSRLDIPIEEPPVLLRLFAKREVFALLYINIKTGNTIFPKLRPGPEIQQREIINIFWNFYHQTCSLIKIPGVNEISITKDQYRFYAKTENMHRIFILFSSEYIKPENIDTATNEILRNIKFYK</sequence>
<dbReference type="Proteomes" id="UP000193719">
    <property type="component" value="Unassembled WGS sequence"/>
</dbReference>